<evidence type="ECO:0000256" key="4">
    <source>
        <dbReference type="ARBA" id="ARBA00022989"/>
    </source>
</evidence>
<name>A0ABN8LH26_9CNID</name>
<keyword evidence="5 10" id="KW-0297">G-protein coupled receptor</keyword>
<keyword evidence="14" id="KW-1185">Reference proteome</keyword>
<dbReference type="InterPro" id="IPR017452">
    <property type="entry name" value="GPCR_Rhodpsn_7TM"/>
</dbReference>
<keyword evidence="4 11" id="KW-1133">Transmembrane helix</keyword>
<dbReference type="PRINTS" id="PR00237">
    <property type="entry name" value="GPCRRHODOPSN"/>
</dbReference>
<evidence type="ECO:0000313" key="14">
    <source>
        <dbReference type="Proteomes" id="UP001159427"/>
    </source>
</evidence>
<feature type="transmembrane region" description="Helical" evidence="11">
    <location>
        <begin position="180"/>
        <end position="203"/>
    </location>
</feature>
<keyword evidence="8 10" id="KW-0675">Receptor</keyword>
<evidence type="ECO:0000256" key="1">
    <source>
        <dbReference type="ARBA" id="ARBA00004651"/>
    </source>
</evidence>
<dbReference type="SMART" id="SM01381">
    <property type="entry name" value="7TM_GPCR_Srsx"/>
    <property type="match status" value="1"/>
</dbReference>
<feature type="domain" description="G-protein coupled receptors family 1 profile" evidence="12">
    <location>
        <begin position="42"/>
        <end position="300"/>
    </location>
</feature>
<reference evidence="13 14" key="1">
    <citation type="submission" date="2022-05" db="EMBL/GenBank/DDBJ databases">
        <authorList>
            <consortium name="Genoscope - CEA"/>
            <person name="William W."/>
        </authorList>
    </citation>
    <scope>NUCLEOTIDE SEQUENCE [LARGE SCALE GENOMIC DNA]</scope>
</reference>
<dbReference type="Proteomes" id="UP001159427">
    <property type="component" value="Unassembled WGS sequence"/>
</dbReference>
<organism evidence="13 14">
    <name type="scientific">Porites evermanni</name>
    <dbReference type="NCBI Taxonomy" id="104178"/>
    <lineage>
        <taxon>Eukaryota</taxon>
        <taxon>Metazoa</taxon>
        <taxon>Cnidaria</taxon>
        <taxon>Anthozoa</taxon>
        <taxon>Hexacorallia</taxon>
        <taxon>Scleractinia</taxon>
        <taxon>Fungiina</taxon>
        <taxon>Poritidae</taxon>
        <taxon>Porites</taxon>
    </lineage>
</organism>
<comment type="similarity">
    <text evidence="10">Belongs to the G-protein coupled receptor 1 family.</text>
</comment>
<dbReference type="PROSITE" id="PS50262">
    <property type="entry name" value="G_PROTEIN_RECEP_F1_2"/>
    <property type="match status" value="1"/>
</dbReference>
<evidence type="ECO:0000256" key="8">
    <source>
        <dbReference type="ARBA" id="ARBA00023170"/>
    </source>
</evidence>
<evidence type="ECO:0000256" key="7">
    <source>
        <dbReference type="ARBA" id="ARBA00023157"/>
    </source>
</evidence>
<evidence type="ECO:0000256" key="10">
    <source>
        <dbReference type="RuleBase" id="RU000688"/>
    </source>
</evidence>
<dbReference type="EMBL" id="CALNXI010000038">
    <property type="protein sequence ID" value="CAH3016293.1"/>
    <property type="molecule type" value="Genomic_DNA"/>
</dbReference>
<dbReference type="PROSITE" id="PS00237">
    <property type="entry name" value="G_PROTEIN_RECEP_F1_1"/>
    <property type="match status" value="1"/>
</dbReference>
<evidence type="ECO:0000256" key="3">
    <source>
        <dbReference type="ARBA" id="ARBA00022692"/>
    </source>
</evidence>
<dbReference type="InterPro" id="IPR000276">
    <property type="entry name" value="GPCR_Rhodpsn"/>
</dbReference>
<keyword evidence="3 10" id="KW-0812">Transmembrane</keyword>
<evidence type="ECO:0000256" key="2">
    <source>
        <dbReference type="ARBA" id="ARBA00022475"/>
    </source>
</evidence>
<evidence type="ECO:0000256" key="6">
    <source>
        <dbReference type="ARBA" id="ARBA00023136"/>
    </source>
</evidence>
<keyword evidence="9 10" id="KW-0807">Transducer</keyword>
<dbReference type="PANTHER" id="PTHR24248:SF125">
    <property type="entry name" value="DOPAMINE D2-LIKE RECEPTOR"/>
    <property type="match status" value="1"/>
</dbReference>
<evidence type="ECO:0000256" key="11">
    <source>
        <dbReference type="SAM" id="Phobius"/>
    </source>
</evidence>
<evidence type="ECO:0000313" key="13">
    <source>
        <dbReference type="EMBL" id="CAH3016293.1"/>
    </source>
</evidence>
<dbReference type="CDD" id="cd00637">
    <property type="entry name" value="7tm_classA_rhodopsin-like"/>
    <property type="match status" value="1"/>
</dbReference>
<dbReference type="Pfam" id="PF00001">
    <property type="entry name" value="7tm_1"/>
    <property type="match status" value="1"/>
</dbReference>
<accession>A0ABN8LH26</accession>
<evidence type="ECO:0000259" key="12">
    <source>
        <dbReference type="PROSITE" id="PS50262"/>
    </source>
</evidence>
<feature type="transmembrane region" description="Helical" evidence="11">
    <location>
        <begin position="142"/>
        <end position="160"/>
    </location>
</feature>
<dbReference type="SUPFAM" id="SSF81321">
    <property type="entry name" value="Family A G protein-coupled receptor-like"/>
    <property type="match status" value="1"/>
</dbReference>
<feature type="transmembrane region" description="Helical" evidence="11">
    <location>
        <begin position="26"/>
        <end position="52"/>
    </location>
</feature>
<feature type="transmembrane region" description="Helical" evidence="11">
    <location>
        <begin position="64"/>
        <end position="88"/>
    </location>
</feature>
<protein>
    <recommendedName>
        <fullName evidence="12">G-protein coupled receptors family 1 profile domain-containing protein</fullName>
    </recommendedName>
</protein>
<feature type="transmembrane region" description="Helical" evidence="11">
    <location>
        <begin position="284"/>
        <end position="303"/>
    </location>
</feature>
<evidence type="ECO:0000256" key="5">
    <source>
        <dbReference type="ARBA" id="ARBA00023040"/>
    </source>
</evidence>
<dbReference type="PANTHER" id="PTHR24248">
    <property type="entry name" value="ADRENERGIC RECEPTOR-RELATED G-PROTEIN COUPLED RECEPTOR"/>
    <property type="match status" value="1"/>
</dbReference>
<feature type="transmembrane region" description="Helical" evidence="11">
    <location>
        <begin position="243"/>
        <end position="264"/>
    </location>
</feature>
<comment type="caution">
    <text evidence="13">The sequence shown here is derived from an EMBL/GenBank/DDBJ whole genome shotgun (WGS) entry which is preliminary data.</text>
</comment>
<dbReference type="Gene3D" id="1.20.1070.10">
    <property type="entry name" value="Rhodopsin 7-helix transmembrane proteins"/>
    <property type="match status" value="1"/>
</dbReference>
<proteinExistence type="inferred from homology"/>
<keyword evidence="2" id="KW-1003">Cell membrane</keyword>
<comment type="subcellular location">
    <subcellularLocation>
        <location evidence="1">Cell membrane</location>
        <topology evidence="1">Multi-pass membrane protein</topology>
    </subcellularLocation>
</comment>
<sequence length="320" mass="36339">MLANNSLKVTNTTEPDLSCDRTGLEITFMVLDITASAIILFGNFLVFVAILTSLTLRPHPMNQFLASLAVSDMIMGAFVSPVYSLFCIGCLEYSLSKYCWLLESAKDLALASSILNLLAISYDRCCAVYYPLQYQILMTKKRVYSIICFIWGMTFFIAGIRHSWIHTKTGTELHTINSLYNILLILFIFFLPCIIITVINLKIIMTIRNQARQVFSLKNMHRQDAEVANQDDIQEEVTRKRKGTFACALVVLVFVVSWIPRVSFNIQYKLKGDLGGVNILLQKLSIFFLTVQSSVNPIIYSLYRSDFREAVVKLLKCNTN</sequence>
<evidence type="ECO:0000256" key="9">
    <source>
        <dbReference type="ARBA" id="ARBA00023224"/>
    </source>
</evidence>
<gene>
    <name evidence="13" type="ORF">PEVE_00027602</name>
</gene>
<keyword evidence="7" id="KW-1015">Disulfide bond</keyword>
<keyword evidence="6 11" id="KW-0472">Membrane</keyword>